<organism evidence="4 5">
    <name type="scientific">Nicotiana attenuata</name>
    <name type="common">Coyote tobacco</name>
    <dbReference type="NCBI Taxonomy" id="49451"/>
    <lineage>
        <taxon>Eukaryota</taxon>
        <taxon>Viridiplantae</taxon>
        <taxon>Streptophyta</taxon>
        <taxon>Embryophyta</taxon>
        <taxon>Tracheophyta</taxon>
        <taxon>Spermatophyta</taxon>
        <taxon>Magnoliopsida</taxon>
        <taxon>eudicotyledons</taxon>
        <taxon>Gunneridae</taxon>
        <taxon>Pentapetalae</taxon>
        <taxon>asterids</taxon>
        <taxon>lamiids</taxon>
        <taxon>Solanales</taxon>
        <taxon>Solanaceae</taxon>
        <taxon>Nicotianoideae</taxon>
        <taxon>Nicotianeae</taxon>
        <taxon>Nicotiana</taxon>
    </lineage>
</organism>
<dbReference type="OrthoDB" id="10265171at2759"/>
<protein>
    <submittedName>
        <fullName evidence="4">Grf1-interacting factor 3</fullName>
    </submittedName>
</protein>
<feature type="region of interest" description="Disordered" evidence="2">
    <location>
        <begin position="129"/>
        <end position="207"/>
    </location>
</feature>
<reference evidence="4" key="1">
    <citation type="submission" date="2016-11" db="EMBL/GenBank/DDBJ databases">
        <title>The genome of Nicotiana attenuata.</title>
        <authorList>
            <person name="Xu S."/>
            <person name="Brockmoeller T."/>
            <person name="Gaquerel E."/>
            <person name="Navarro A."/>
            <person name="Kuhl H."/>
            <person name="Gase K."/>
            <person name="Ling Z."/>
            <person name="Zhou W."/>
            <person name="Kreitzer C."/>
            <person name="Stanke M."/>
            <person name="Tang H."/>
            <person name="Lyons E."/>
            <person name="Pandey P."/>
            <person name="Pandey S.P."/>
            <person name="Timmermann B."/>
            <person name="Baldwin I.T."/>
        </authorList>
    </citation>
    <scope>NUCLEOTIDE SEQUENCE [LARGE SCALE GENOMIC DNA]</scope>
    <source>
        <strain evidence="4">UT</strain>
    </source>
</reference>
<comment type="similarity">
    <text evidence="1">Belongs to the SS18 family.</text>
</comment>
<dbReference type="EMBL" id="MJEQ01037185">
    <property type="protein sequence ID" value="OIT04699.1"/>
    <property type="molecule type" value="Genomic_DNA"/>
</dbReference>
<dbReference type="Gramene" id="OIT04699">
    <property type="protein sequence ID" value="OIT04699"/>
    <property type="gene ID" value="A4A49_13687"/>
</dbReference>
<feature type="region of interest" description="Disordered" evidence="2">
    <location>
        <begin position="80"/>
        <end position="114"/>
    </location>
</feature>
<name>A0A1J6J143_NICAT</name>
<evidence type="ECO:0000259" key="3">
    <source>
        <dbReference type="Pfam" id="PF05030"/>
    </source>
</evidence>
<evidence type="ECO:0000313" key="4">
    <source>
        <dbReference type="EMBL" id="OIT04699.1"/>
    </source>
</evidence>
<comment type="caution">
    <text evidence="4">The sequence shown here is derived from an EMBL/GenBank/DDBJ whole genome shotgun (WGS) entry which is preliminary data.</text>
</comment>
<feature type="compositionally biased region" description="Low complexity" evidence="2">
    <location>
        <begin position="130"/>
        <end position="155"/>
    </location>
</feature>
<feature type="compositionally biased region" description="Low complexity" evidence="2">
    <location>
        <begin position="80"/>
        <end position="112"/>
    </location>
</feature>
<dbReference type="GeneID" id="109223542"/>
<dbReference type="Pfam" id="PF05030">
    <property type="entry name" value="SSXT"/>
    <property type="match status" value="1"/>
</dbReference>
<feature type="domain" description="SS18 N-terminal" evidence="3">
    <location>
        <begin position="23"/>
        <end position="80"/>
    </location>
</feature>
<accession>A0A1J6J143</accession>
<evidence type="ECO:0000256" key="2">
    <source>
        <dbReference type="SAM" id="MobiDB-lite"/>
    </source>
</evidence>
<gene>
    <name evidence="4" type="primary">GIF3</name>
    <name evidence="4" type="ORF">A4A49_13687</name>
</gene>
<dbReference type="OMA" id="AVQQEQY"/>
<evidence type="ECO:0000313" key="5">
    <source>
        <dbReference type="Proteomes" id="UP000187609"/>
    </source>
</evidence>
<keyword evidence="5" id="KW-1185">Reference proteome</keyword>
<dbReference type="Proteomes" id="UP000187609">
    <property type="component" value="Unassembled WGS sequence"/>
</dbReference>
<proteinExistence type="inferred from homology"/>
<dbReference type="KEGG" id="nau:109223542"/>
<sequence length="207" mass="22761">MQQQQQQLQPPVLNSAPPLPLNAITTEQIQKFLDENKNLILAILENQNLGKLSECAQYQALLQKNLMYLAAIADAQPQQSAATSQAPSTTQPGSQMQQTQAALQQQQQQQQQPGVPISKLPFQLNALPSQEQQQQMLHFQQQQQQQQFQGQYGFGPTANNAMHQLMQPGLNSSGTLDARGNKQGNLEGNPSDGLGKSGARHVNSERE</sequence>
<dbReference type="AlphaFoldDB" id="A0A1J6J143"/>
<dbReference type="SMR" id="A0A1J6J143"/>
<dbReference type="STRING" id="49451.A0A1J6J143"/>
<evidence type="ECO:0000256" key="1">
    <source>
        <dbReference type="ARBA" id="ARBA00007945"/>
    </source>
</evidence>
<dbReference type="InterPro" id="IPR007726">
    <property type="entry name" value="SS18_N"/>
</dbReference>